<dbReference type="PANTHER" id="PTHR46714:SF6">
    <property type="entry name" value="TRANSCRIPTIONAL ACTIVATOR HAC1"/>
    <property type="match status" value="1"/>
</dbReference>
<dbReference type="SMART" id="SM00338">
    <property type="entry name" value="BRLZ"/>
    <property type="match status" value="1"/>
</dbReference>
<comment type="caution">
    <text evidence="10">The sequence shown here is derived from an EMBL/GenBank/DDBJ whole genome shotgun (WGS) entry which is preliminary data.</text>
</comment>
<dbReference type="GO" id="GO:0006986">
    <property type="term" value="P:response to unfolded protein"/>
    <property type="evidence" value="ECO:0007669"/>
    <property type="project" value="UniProtKB-KW"/>
</dbReference>
<evidence type="ECO:0000256" key="1">
    <source>
        <dbReference type="ARBA" id="ARBA00004123"/>
    </source>
</evidence>
<dbReference type="AlphaFoldDB" id="A0A642UFS7"/>
<dbReference type="CDD" id="cd14710">
    <property type="entry name" value="bZIP_HAC1-like"/>
    <property type="match status" value="1"/>
</dbReference>
<dbReference type="EMBL" id="SWFT01000149">
    <property type="protein sequence ID" value="KAA8898131.1"/>
    <property type="molecule type" value="Genomic_DNA"/>
</dbReference>
<keyword evidence="11" id="KW-1185">Reference proteome</keyword>
<dbReference type="InterPro" id="IPR046347">
    <property type="entry name" value="bZIP_sf"/>
</dbReference>
<protein>
    <recommendedName>
        <fullName evidence="9">BZIP domain-containing protein</fullName>
    </recommendedName>
</protein>
<dbReference type="PROSITE" id="PS00036">
    <property type="entry name" value="BZIP_BASIC"/>
    <property type="match status" value="1"/>
</dbReference>
<dbReference type="InterPro" id="IPR004827">
    <property type="entry name" value="bZIP"/>
</dbReference>
<evidence type="ECO:0000256" key="2">
    <source>
        <dbReference type="ARBA" id="ARBA00007163"/>
    </source>
</evidence>
<proteinExistence type="inferred from homology"/>
<dbReference type="RefSeq" id="XP_034010388.1">
    <property type="nucleotide sequence ID" value="XM_034157917.1"/>
</dbReference>
<comment type="similarity">
    <text evidence="2">Belongs to the bZIP family.</text>
</comment>
<dbReference type="OrthoDB" id="674948at2759"/>
<dbReference type="GeneID" id="54783637"/>
<evidence type="ECO:0000256" key="7">
    <source>
        <dbReference type="ARBA" id="ARBA00023242"/>
    </source>
</evidence>
<dbReference type="Gene3D" id="1.20.5.170">
    <property type="match status" value="1"/>
</dbReference>
<dbReference type="VEuPathDB" id="FungiDB:DIURU_004986"/>
<feature type="region of interest" description="Disordered" evidence="8">
    <location>
        <begin position="16"/>
        <end position="38"/>
    </location>
</feature>
<dbReference type="GO" id="GO:0045944">
    <property type="term" value="P:positive regulation of transcription by RNA polymerase II"/>
    <property type="evidence" value="ECO:0007669"/>
    <property type="project" value="InterPro"/>
</dbReference>
<keyword evidence="5" id="KW-0804">Transcription</keyword>
<evidence type="ECO:0000256" key="4">
    <source>
        <dbReference type="ARBA" id="ARBA00023125"/>
    </source>
</evidence>
<evidence type="ECO:0000256" key="3">
    <source>
        <dbReference type="ARBA" id="ARBA00023015"/>
    </source>
</evidence>
<evidence type="ECO:0000313" key="11">
    <source>
        <dbReference type="Proteomes" id="UP000449547"/>
    </source>
</evidence>
<evidence type="ECO:0000256" key="5">
    <source>
        <dbReference type="ARBA" id="ARBA00023163"/>
    </source>
</evidence>
<organism evidence="10 11">
    <name type="scientific">Diutina rugosa</name>
    <name type="common">Yeast</name>
    <name type="synonym">Candida rugosa</name>
    <dbReference type="NCBI Taxonomy" id="5481"/>
    <lineage>
        <taxon>Eukaryota</taxon>
        <taxon>Fungi</taxon>
        <taxon>Dikarya</taxon>
        <taxon>Ascomycota</taxon>
        <taxon>Saccharomycotina</taxon>
        <taxon>Pichiomycetes</taxon>
        <taxon>Debaryomycetaceae</taxon>
        <taxon>Diutina</taxon>
    </lineage>
</organism>
<dbReference type="OMA" id="IHANMSS"/>
<feature type="domain" description="BZIP" evidence="9">
    <location>
        <begin position="35"/>
        <end position="82"/>
    </location>
</feature>
<dbReference type="Pfam" id="PF07716">
    <property type="entry name" value="bZIP_2"/>
    <property type="match status" value="1"/>
</dbReference>
<reference evidence="10 11" key="1">
    <citation type="submission" date="2019-07" db="EMBL/GenBank/DDBJ databases">
        <title>Genome assembly of two rare yeast pathogens: Diutina rugosa and Trichomonascus ciferrii.</title>
        <authorList>
            <person name="Mixao V."/>
            <person name="Saus E."/>
            <person name="Hansen A."/>
            <person name="Lass-Flor C."/>
            <person name="Gabaldon T."/>
        </authorList>
    </citation>
    <scope>NUCLEOTIDE SEQUENCE [LARGE SCALE GENOMIC DNA]</scope>
    <source>
        <strain evidence="10 11">CBS 613</strain>
    </source>
</reference>
<name>A0A642UFS7_DIURU</name>
<evidence type="ECO:0000313" key="10">
    <source>
        <dbReference type="EMBL" id="KAA8898131.1"/>
    </source>
</evidence>
<evidence type="ECO:0000259" key="9">
    <source>
        <dbReference type="PROSITE" id="PS50217"/>
    </source>
</evidence>
<evidence type="ECO:0000256" key="8">
    <source>
        <dbReference type="SAM" id="MobiDB-lite"/>
    </source>
</evidence>
<sequence>MSTDITVKQEDVPFDASFKSTLPPRKRAKTEEEKEQRRVERILRNRRAAHASREKKRKHVEYLEAYVLELENKLQQVQTNFDVVYAKLSPQQIADLGELSSVSVCSDLKEKISTNLTGSKKIEVKEEFIPSPMETPSNKRTYDEVAAADDEDSMSVQDTTYYNYLSPVSINSPINSPIDLTLTSNPESLSPENSYGLMEQSSAVTLCQESPSLCLSCPVSVFDKVAGRPLYVKSDIC</sequence>
<keyword evidence="3" id="KW-0805">Transcription regulation</keyword>
<keyword evidence="6" id="KW-0834">Unfolded protein response</keyword>
<dbReference type="Proteomes" id="UP000449547">
    <property type="component" value="Unassembled WGS sequence"/>
</dbReference>
<comment type="subcellular location">
    <subcellularLocation>
        <location evidence="1">Nucleus</location>
    </subcellularLocation>
</comment>
<feature type="compositionally biased region" description="Basic and acidic residues" evidence="8">
    <location>
        <begin position="29"/>
        <end position="38"/>
    </location>
</feature>
<keyword evidence="7" id="KW-0539">Nucleus</keyword>
<dbReference type="GO" id="GO:0000981">
    <property type="term" value="F:DNA-binding transcription factor activity, RNA polymerase II-specific"/>
    <property type="evidence" value="ECO:0007669"/>
    <property type="project" value="InterPro"/>
</dbReference>
<keyword evidence="4" id="KW-0238">DNA-binding</keyword>
<accession>A0A642UFS7</accession>
<dbReference type="GO" id="GO:0005634">
    <property type="term" value="C:nucleus"/>
    <property type="evidence" value="ECO:0007669"/>
    <property type="project" value="UniProtKB-SubCell"/>
</dbReference>
<dbReference type="InterPro" id="IPR044280">
    <property type="entry name" value="Hac1/HY5"/>
</dbReference>
<dbReference type="GO" id="GO:0003677">
    <property type="term" value="F:DNA binding"/>
    <property type="evidence" value="ECO:0007669"/>
    <property type="project" value="UniProtKB-KW"/>
</dbReference>
<evidence type="ECO:0000256" key="6">
    <source>
        <dbReference type="ARBA" id="ARBA00023230"/>
    </source>
</evidence>
<gene>
    <name evidence="10" type="ORF">DIURU_004986</name>
</gene>
<dbReference type="SUPFAM" id="SSF57959">
    <property type="entry name" value="Leucine zipper domain"/>
    <property type="match status" value="1"/>
</dbReference>
<dbReference type="PROSITE" id="PS50217">
    <property type="entry name" value="BZIP"/>
    <property type="match status" value="1"/>
</dbReference>
<dbReference type="PANTHER" id="PTHR46714">
    <property type="entry name" value="TRANSCRIPTIONAL ACTIVATOR HAC1"/>
    <property type="match status" value="1"/>
</dbReference>